<reference evidence="8 9" key="1">
    <citation type="submission" date="2018-06" db="EMBL/GenBank/DDBJ databases">
        <authorList>
            <consortium name="Pathogen Informatics"/>
            <person name="Doyle S."/>
        </authorList>
    </citation>
    <scope>NUCLEOTIDE SEQUENCE [LARGE SCALE GENOMIC DNA]</scope>
    <source>
        <strain evidence="8 9">NCTC8081</strain>
    </source>
</reference>
<gene>
    <name evidence="8" type="ORF">NCTC8081_02478</name>
</gene>
<feature type="domain" description="EamA" evidence="7">
    <location>
        <begin position="20"/>
        <end position="105"/>
    </location>
</feature>
<dbReference type="Gene3D" id="1.10.3730.20">
    <property type="match status" value="1"/>
</dbReference>
<keyword evidence="3 6" id="KW-0812">Transmembrane</keyword>
<keyword evidence="5 6" id="KW-0472">Membrane</keyword>
<organism evidence="8 9">
    <name type="scientific">Clostridium perfringens</name>
    <dbReference type="NCBI Taxonomy" id="1502"/>
    <lineage>
        <taxon>Bacteria</taxon>
        <taxon>Bacillati</taxon>
        <taxon>Bacillota</taxon>
        <taxon>Clostridia</taxon>
        <taxon>Eubacteriales</taxon>
        <taxon>Clostridiaceae</taxon>
        <taxon>Clostridium</taxon>
    </lineage>
</organism>
<dbReference type="AlphaFoldDB" id="A0A2X2VE29"/>
<dbReference type="PANTHER" id="PTHR32322:SF2">
    <property type="entry name" value="EAMA DOMAIN-CONTAINING PROTEIN"/>
    <property type="match status" value="1"/>
</dbReference>
<comment type="subcellular location">
    <subcellularLocation>
        <location evidence="1">Membrane</location>
        <topology evidence="1">Multi-pass membrane protein</topology>
    </subcellularLocation>
</comment>
<dbReference type="InterPro" id="IPR050638">
    <property type="entry name" value="AA-Vitamin_Transporters"/>
</dbReference>
<comment type="similarity">
    <text evidence="2">Belongs to the EamA transporter family.</text>
</comment>
<evidence type="ECO:0000256" key="4">
    <source>
        <dbReference type="ARBA" id="ARBA00022989"/>
    </source>
</evidence>
<evidence type="ECO:0000256" key="6">
    <source>
        <dbReference type="SAM" id="Phobius"/>
    </source>
</evidence>
<sequence>MVIEKTHCLFIGLFTDFKESFYIIVNTPNIGMVILNILSIGILSTFISNTFYIKSTEYIEASVTSILASMEPVLSSIFAFFIFGEVLNGKQIVGAILIIIAAIILELKLDKERINNVFKLKFINQN</sequence>
<feature type="transmembrane region" description="Helical" evidence="6">
    <location>
        <begin position="30"/>
        <end position="53"/>
    </location>
</feature>
<evidence type="ECO:0000256" key="3">
    <source>
        <dbReference type="ARBA" id="ARBA00022692"/>
    </source>
</evidence>
<feature type="transmembrane region" description="Helical" evidence="6">
    <location>
        <begin position="92"/>
        <end position="109"/>
    </location>
</feature>
<keyword evidence="4 6" id="KW-1133">Transmembrane helix</keyword>
<dbReference type="Pfam" id="PF00892">
    <property type="entry name" value="EamA"/>
    <property type="match status" value="1"/>
</dbReference>
<evidence type="ECO:0000259" key="7">
    <source>
        <dbReference type="Pfam" id="PF00892"/>
    </source>
</evidence>
<proteinExistence type="inferred from homology"/>
<dbReference type="InterPro" id="IPR037185">
    <property type="entry name" value="EmrE-like"/>
</dbReference>
<dbReference type="PANTHER" id="PTHR32322">
    <property type="entry name" value="INNER MEMBRANE TRANSPORTER"/>
    <property type="match status" value="1"/>
</dbReference>
<evidence type="ECO:0000313" key="9">
    <source>
        <dbReference type="Proteomes" id="UP000250234"/>
    </source>
</evidence>
<evidence type="ECO:0000256" key="2">
    <source>
        <dbReference type="ARBA" id="ARBA00007362"/>
    </source>
</evidence>
<accession>A0A2X2VE29</accession>
<dbReference type="GO" id="GO:0016020">
    <property type="term" value="C:membrane"/>
    <property type="evidence" value="ECO:0007669"/>
    <property type="project" value="UniProtKB-SubCell"/>
</dbReference>
<dbReference type="EMBL" id="UAWO01000002">
    <property type="protein sequence ID" value="SQC08548.1"/>
    <property type="molecule type" value="Genomic_DNA"/>
</dbReference>
<dbReference type="SUPFAM" id="SSF103481">
    <property type="entry name" value="Multidrug resistance efflux transporter EmrE"/>
    <property type="match status" value="1"/>
</dbReference>
<feature type="transmembrane region" description="Helical" evidence="6">
    <location>
        <begin position="65"/>
        <end position="86"/>
    </location>
</feature>
<evidence type="ECO:0000256" key="5">
    <source>
        <dbReference type="ARBA" id="ARBA00023136"/>
    </source>
</evidence>
<dbReference type="InterPro" id="IPR000620">
    <property type="entry name" value="EamA_dom"/>
</dbReference>
<evidence type="ECO:0000313" key="8">
    <source>
        <dbReference type="EMBL" id="SQC08548.1"/>
    </source>
</evidence>
<dbReference type="Proteomes" id="UP000250234">
    <property type="component" value="Unassembled WGS sequence"/>
</dbReference>
<name>A0A2X2VE29_CLOPF</name>
<protein>
    <submittedName>
        <fullName evidence="8">Transporter</fullName>
    </submittedName>
</protein>
<evidence type="ECO:0000256" key="1">
    <source>
        <dbReference type="ARBA" id="ARBA00004141"/>
    </source>
</evidence>